<evidence type="ECO:0000256" key="1">
    <source>
        <dbReference type="SAM" id="Coils"/>
    </source>
</evidence>
<evidence type="ECO:0000313" key="4">
    <source>
        <dbReference type="Proteomes" id="UP000663829"/>
    </source>
</evidence>
<reference evidence="2" key="1">
    <citation type="submission" date="2021-02" db="EMBL/GenBank/DDBJ databases">
        <authorList>
            <person name="Nowell W R."/>
        </authorList>
    </citation>
    <scope>NUCLEOTIDE SEQUENCE</scope>
</reference>
<feature type="coiled-coil region" evidence="1">
    <location>
        <begin position="15"/>
        <end position="77"/>
    </location>
</feature>
<evidence type="ECO:0000313" key="2">
    <source>
        <dbReference type="EMBL" id="CAF1317936.1"/>
    </source>
</evidence>
<proteinExistence type="predicted"/>
<dbReference type="Proteomes" id="UP000663829">
    <property type="component" value="Unassembled WGS sequence"/>
</dbReference>
<protein>
    <submittedName>
        <fullName evidence="2">Uncharacterized protein</fullName>
    </submittedName>
</protein>
<keyword evidence="1" id="KW-0175">Coiled coil</keyword>
<organism evidence="2 4">
    <name type="scientific">Didymodactylos carnosus</name>
    <dbReference type="NCBI Taxonomy" id="1234261"/>
    <lineage>
        <taxon>Eukaryota</taxon>
        <taxon>Metazoa</taxon>
        <taxon>Spiralia</taxon>
        <taxon>Gnathifera</taxon>
        <taxon>Rotifera</taxon>
        <taxon>Eurotatoria</taxon>
        <taxon>Bdelloidea</taxon>
        <taxon>Philodinida</taxon>
        <taxon>Philodinidae</taxon>
        <taxon>Didymodactylos</taxon>
    </lineage>
</organism>
<sequence>MNYLNALENVNLETVENLLKENAQIREKLDLQESKTLRLKREIEILTSRLHVLEDEIDTYEQETSDLRQQIRQQRLNSPHIQ</sequence>
<comment type="caution">
    <text evidence="2">The sequence shown here is derived from an EMBL/GenBank/DDBJ whole genome shotgun (WGS) entry which is preliminary data.</text>
</comment>
<dbReference type="AlphaFoldDB" id="A0A815EXD3"/>
<dbReference type="EMBL" id="CAJOBC010046146">
    <property type="protein sequence ID" value="CAF4161398.1"/>
    <property type="molecule type" value="Genomic_DNA"/>
</dbReference>
<gene>
    <name evidence="2" type="ORF">GPM918_LOCUS29328</name>
    <name evidence="3" type="ORF">SRO942_LOCUS29903</name>
</gene>
<accession>A0A815EXD3</accession>
<evidence type="ECO:0000313" key="3">
    <source>
        <dbReference type="EMBL" id="CAF4161398.1"/>
    </source>
</evidence>
<keyword evidence="4" id="KW-1185">Reference proteome</keyword>
<dbReference type="Proteomes" id="UP000681722">
    <property type="component" value="Unassembled WGS sequence"/>
</dbReference>
<name>A0A815EXD3_9BILA</name>
<dbReference type="EMBL" id="CAJNOQ010013265">
    <property type="protein sequence ID" value="CAF1317936.1"/>
    <property type="molecule type" value="Genomic_DNA"/>
</dbReference>